<evidence type="ECO:0000256" key="1">
    <source>
        <dbReference type="ARBA" id="ARBA00004191"/>
    </source>
</evidence>
<gene>
    <name evidence="16" type="ORF">GH714_018695</name>
</gene>
<evidence type="ECO:0000256" key="2">
    <source>
        <dbReference type="ARBA" id="ARBA00005184"/>
    </source>
</evidence>
<dbReference type="InterPro" id="IPR011050">
    <property type="entry name" value="Pectin_lyase_fold/virulence"/>
</dbReference>
<comment type="similarity">
    <text evidence="3">In the N-terminal section; belongs to the PMEI family.</text>
</comment>
<dbReference type="InterPro" id="IPR006501">
    <property type="entry name" value="Pectinesterase_inhib_dom"/>
</dbReference>
<evidence type="ECO:0000313" key="16">
    <source>
        <dbReference type="EMBL" id="KAF2303473.1"/>
    </source>
</evidence>
<feature type="active site" evidence="11">
    <location>
        <position position="291"/>
    </location>
</feature>
<evidence type="ECO:0000256" key="7">
    <source>
        <dbReference type="ARBA" id="ARBA00022525"/>
    </source>
</evidence>
<dbReference type="Pfam" id="PF01095">
    <property type="entry name" value="Pectinesterase"/>
    <property type="match status" value="1"/>
</dbReference>
<sequence length="687" mass="76730">MSTTCVTIFFLLLTMATFSTISLEHDGLETIQMAQTQILQVRKWVQSMGGGLSQDLNPAGVAFSDCVKLYSESEFRLAQLLLNENLSDEDTCMWLSGVLANHKTCLNGLNEKGFNEIQGATQNLTFWLNKALALQRQGKGIWRGAPRRPIYNHGGGILTSWSPATSKADFIVAMDGSGVYNEKVEIEYPVKNVMLVGDGIDRTIITGSRNVPDGDTTLSSASFGVSGDGFWARDITFENTAGPYKYQAVALRASSDFSVFYRCSFKGYQDTLFVLSLRQFYRDCHIYGTIDFIFGNAAAVFQNCDIFVRRPMHGQGNYITAQSRDDPNENTGISIHRSRVRPAPDFAAVKNSYRTYLGRPWKEYSRTVFMKTDLDGLIDPVGWGEWHGYKKLVPFVRACLYIESRGSQLRVCHFGLGFKWCPKCMELKLPREGAAFCTQDCFKASWSSHKSVHLKAKLFSFGTGSPGEQDLGGLNEGWLYCLQRGQTPTPKLPLFDWTGTLRPYLISPMRVVPAHIDQPDWAVDIKSPDQIQRMRETCRIAREVLDAASQVRRPGVTTDEIDRVVHEATIAAGIKDGDIVNVDVTEYYKGVDGDLNETYRVGNVDEASFQLVQCTFECLEKAISIGVWRDQMWPDGWTAVPADGKRSAQFEHALLVTETGVEVLPARLLASPRVFPWLPSSPSVFHG</sequence>
<dbReference type="SUPFAM" id="SSF51126">
    <property type="entry name" value="Pectin lyase-like"/>
    <property type="match status" value="1"/>
</dbReference>
<evidence type="ECO:0000256" key="6">
    <source>
        <dbReference type="ARBA" id="ARBA00022512"/>
    </source>
</evidence>
<dbReference type="InterPro" id="IPR031615">
    <property type="entry name" value="Zfn-C6H2"/>
</dbReference>
<dbReference type="UniPathway" id="UPA00545">
    <property type="reaction ID" value="UER00823"/>
</dbReference>
<dbReference type="InterPro" id="IPR035513">
    <property type="entry name" value="Invertase/methylesterase_inhib"/>
</dbReference>
<feature type="domain" description="C6H2-type" evidence="15">
    <location>
        <begin position="421"/>
        <end position="454"/>
    </location>
</feature>
<dbReference type="Gene3D" id="1.20.140.40">
    <property type="entry name" value="Invertase/pectin methylesterase inhibitor family protein"/>
    <property type="match status" value="1"/>
</dbReference>
<comment type="similarity">
    <text evidence="4">In the C-terminal section; belongs to the pectinesterase family.</text>
</comment>
<dbReference type="EMBL" id="JAAGAX010000009">
    <property type="protein sequence ID" value="KAF2303473.1"/>
    <property type="molecule type" value="Genomic_DNA"/>
</dbReference>
<evidence type="ECO:0000256" key="5">
    <source>
        <dbReference type="ARBA" id="ARBA00013229"/>
    </source>
</evidence>
<evidence type="ECO:0000259" key="14">
    <source>
        <dbReference type="Pfam" id="PF04043"/>
    </source>
</evidence>
<keyword evidence="9 12" id="KW-0063">Aspartyl esterase</keyword>
<dbReference type="GO" id="GO:0004857">
    <property type="term" value="F:enzyme inhibitor activity"/>
    <property type="evidence" value="ECO:0007669"/>
    <property type="project" value="InterPro"/>
</dbReference>
<dbReference type="SUPFAM" id="SSF101148">
    <property type="entry name" value="Plant invertase/pectin methylesterase inhibitor"/>
    <property type="match status" value="1"/>
</dbReference>
<feature type="domain" description="Pectinesterase inhibitor" evidence="14">
    <location>
        <begin position="31"/>
        <end position="113"/>
    </location>
</feature>
<organism evidence="16 17">
    <name type="scientific">Hevea brasiliensis</name>
    <name type="common">Para rubber tree</name>
    <name type="synonym">Siphonia brasiliensis</name>
    <dbReference type="NCBI Taxonomy" id="3981"/>
    <lineage>
        <taxon>Eukaryota</taxon>
        <taxon>Viridiplantae</taxon>
        <taxon>Streptophyta</taxon>
        <taxon>Embryophyta</taxon>
        <taxon>Tracheophyta</taxon>
        <taxon>Spermatophyta</taxon>
        <taxon>Magnoliopsida</taxon>
        <taxon>eudicotyledons</taxon>
        <taxon>Gunneridae</taxon>
        <taxon>Pentapetalae</taxon>
        <taxon>rosids</taxon>
        <taxon>fabids</taxon>
        <taxon>Malpighiales</taxon>
        <taxon>Euphorbiaceae</taxon>
        <taxon>Crotonoideae</taxon>
        <taxon>Micrandreae</taxon>
        <taxon>Hevea</taxon>
    </lineage>
</organism>
<dbReference type="EC" id="3.1.1.11" evidence="5 12"/>
<dbReference type="Pfam" id="PF15801">
    <property type="entry name" value="zf-C6H2"/>
    <property type="match status" value="1"/>
</dbReference>
<dbReference type="SUPFAM" id="SSF55920">
    <property type="entry name" value="Creatinase/aminopeptidase"/>
    <property type="match status" value="1"/>
</dbReference>
<dbReference type="GO" id="GO:0042545">
    <property type="term" value="P:cell wall modification"/>
    <property type="evidence" value="ECO:0007669"/>
    <property type="project" value="UniProtKB-UniRule"/>
</dbReference>
<dbReference type="Proteomes" id="UP000467840">
    <property type="component" value="Chromosome 16"/>
</dbReference>
<dbReference type="FunFam" id="2.160.20.10:FF:000029">
    <property type="entry name" value="Pectinesterase 4"/>
    <property type="match status" value="1"/>
</dbReference>
<comment type="subcellular location">
    <subcellularLocation>
        <location evidence="1">Secreted</location>
        <location evidence="1">Cell wall</location>
    </subcellularLocation>
</comment>
<comment type="catalytic activity">
    <reaction evidence="12">
        <text>[(1-&gt;4)-alpha-D-galacturonosyl methyl ester](n) + n H2O = [(1-&gt;4)-alpha-D-galacturonosyl](n) + n methanol + n H(+)</text>
        <dbReference type="Rhea" id="RHEA:22380"/>
        <dbReference type="Rhea" id="RHEA-COMP:14570"/>
        <dbReference type="Rhea" id="RHEA-COMP:14573"/>
        <dbReference type="ChEBI" id="CHEBI:15377"/>
        <dbReference type="ChEBI" id="CHEBI:15378"/>
        <dbReference type="ChEBI" id="CHEBI:17790"/>
        <dbReference type="ChEBI" id="CHEBI:140522"/>
        <dbReference type="ChEBI" id="CHEBI:140523"/>
        <dbReference type="EC" id="3.1.1.11"/>
    </reaction>
</comment>
<dbReference type="GO" id="GO:0045490">
    <property type="term" value="P:pectin catabolic process"/>
    <property type="evidence" value="ECO:0007669"/>
    <property type="project" value="UniProtKB-UniRule"/>
</dbReference>
<feature type="chain" id="PRO_5025715534" description="Pectinesterase" evidence="12">
    <location>
        <begin position="20"/>
        <end position="687"/>
    </location>
</feature>
<proteinExistence type="inferred from homology"/>
<evidence type="ECO:0000313" key="17">
    <source>
        <dbReference type="Proteomes" id="UP000467840"/>
    </source>
</evidence>
<dbReference type="InterPro" id="IPR036005">
    <property type="entry name" value="Creatinase/aminopeptidase-like"/>
</dbReference>
<evidence type="ECO:0000256" key="12">
    <source>
        <dbReference type="RuleBase" id="RU000589"/>
    </source>
</evidence>
<keyword evidence="12" id="KW-0732">Signal</keyword>
<keyword evidence="7" id="KW-0964">Secreted</keyword>
<name>A0A6A6LTM3_HEVBR</name>
<evidence type="ECO:0000256" key="11">
    <source>
        <dbReference type="PROSITE-ProRule" id="PRU10040"/>
    </source>
</evidence>
<evidence type="ECO:0000256" key="4">
    <source>
        <dbReference type="ARBA" id="ARBA00007786"/>
    </source>
</evidence>
<evidence type="ECO:0000256" key="10">
    <source>
        <dbReference type="ARBA" id="ARBA00023316"/>
    </source>
</evidence>
<reference evidence="16 17" key="1">
    <citation type="journal article" date="2020" name="Mol. Plant">
        <title>The Chromosome-Based Rubber Tree Genome Provides New Insights into Spurge Genome Evolution and Rubber Biosynthesis.</title>
        <authorList>
            <person name="Liu J."/>
            <person name="Shi C."/>
            <person name="Shi C.C."/>
            <person name="Li W."/>
            <person name="Zhang Q.J."/>
            <person name="Zhang Y."/>
            <person name="Li K."/>
            <person name="Lu H.F."/>
            <person name="Shi C."/>
            <person name="Zhu S.T."/>
            <person name="Xiao Z.Y."/>
            <person name="Nan H."/>
            <person name="Yue Y."/>
            <person name="Zhu X.G."/>
            <person name="Wu Y."/>
            <person name="Hong X.N."/>
            <person name="Fan G.Y."/>
            <person name="Tong Y."/>
            <person name="Zhang D."/>
            <person name="Mao C.L."/>
            <person name="Liu Y.L."/>
            <person name="Hao S.J."/>
            <person name="Liu W.Q."/>
            <person name="Lv M.Q."/>
            <person name="Zhang H.B."/>
            <person name="Liu Y."/>
            <person name="Hu-Tang G.R."/>
            <person name="Wang J.P."/>
            <person name="Wang J.H."/>
            <person name="Sun Y.H."/>
            <person name="Ni S.B."/>
            <person name="Chen W.B."/>
            <person name="Zhang X.C."/>
            <person name="Jiao Y.N."/>
            <person name="Eichler E.E."/>
            <person name="Li G.H."/>
            <person name="Liu X."/>
            <person name="Gao L.Z."/>
        </authorList>
    </citation>
    <scope>NUCLEOTIDE SEQUENCE [LARGE SCALE GENOMIC DNA]</scope>
    <source>
        <strain evidence="17">cv. GT1</strain>
        <tissue evidence="16">Leaf</tissue>
    </source>
</reference>
<keyword evidence="10" id="KW-0961">Cell wall biogenesis/degradation</keyword>
<protein>
    <recommendedName>
        <fullName evidence="5 12">Pectinesterase</fullName>
        <ecNumber evidence="5 12">3.1.1.11</ecNumber>
    </recommendedName>
</protein>
<dbReference type="InterPro" id="IPR033131">
    <property type="entry name" value="Pectinesterase_Asp_AS"/>
</dbReference>
<feature type="signal peptide" evidence="12">
    <location>
        <begin position="1"/>
        <end position="19"/>
    </location>
</feature>
<evidence type="ECO:0000256" key="9">
    <source>
        <dbReference type="ARBA" id="ARBA00023085"/>
    </source>
</evidence>
<keyword evidence="6" id="KW-0134">Cell wall</keyword>
<accession>A0A6A6LTM3</accession>
<dbReference type="AlphaFoldDB" id="A0A6A6LTM3"/>
<feature type="domain" description="Pectinesterase catalytic" evidence="13">
    <location>
        <begin position="163"/>
        <end position="392"/>
    </location>
</feature>
<dbReference type="Gene3D" id="3.90.230.10">
    <property type="entry name" value="Creatinase/methionine aminopeptidase superfamily"/>
    <property type="match status" value="2"/>
</dbReference>
<dbReference type="PROSITE" id="PS00503">
    <property type="entry name" value="PECTINESTERASE_2"/>
    <property type="match status" value="1"/>
</dbReference>
<dbReference type="InterPro" id="IPR012334">
    <property type="entry name" value="Pectin_lyas_fold"/>
</dbReference>
<keyword evidence="8 12" id="KW-0378">Hydrolase</keyword>
<dbReference type="Gene3D" id="2.160.20.10">
    <property type="entry name" value="Single-stranded right-handed beta-helix, Pectin lyase-like"/>
    <property type="match status" value="1"/>
</dbReference>
<comment type="caution">
    <text evidence="16">The sequence shown here is derived from an EMBL/GenBank/DDBJ whole genome shotgun (WGS) entry which is preliminary data.</text>
</comment>
<evidence type="ECO:0000259" key="15">
    <source>
        <dbReference type="Pfam" id="PF15801"/>
    </source>
</evidence>
<evidence type="ECO:0000256" key="3">
    <source>
        <dbReference type="ARBA" id="ARBA00006027"/>
    </source>
</evidence>
<comment type="pathway">
    <text evidence="2 12">Glycan metabolism; pectin degradation; 2-dehydro-3-deoxy-D-gluconate from pectin: step 1/5.</text>
</comment>
<dbReference type="PANTHER" id="PTHR31707">
    <property type="entry name" value="PECTINESTERASE"/>
    <property type="match status" value="1"/>
</dbReference>
<keyword evidence="17" id="KW-1185">Reference proteome</keyword>
<evidence type="ECO:0000259" key="13">
    <source>
        <dbReference type="Pfam" id="PF01095"/>
    </source>
</evidence>
<evidence type="ECO:0000256" key="8">
    <source>
        <dbReference type="ARBA" id="ARBA00022801"/>
    </source>
</evidence>
<dbReference type="InterPro" id="IPR000070">
    <property type="entry name" value="Pectinesterase_cat"/>
</dbReference>
<dbReference type="GO" id="GO:0030599">
    <property type="term" value="F:pectinesterase activity"/>
    <property type="evidence" value="ECO:0007669"/>
    <property type="project" value="UniProtKB-UniRule"/>
</dbReference>
<dbReference type="Pfam" id="PF04043">
    <property type="entry name" value="PMEI"/>
    <property type="match status" value="1"/>
</dbReference>